<dbReference type="InterPro" id="IPR045330">
    <property type="entry name" value="TRM3/TARBP1"/>
</dbReference>
<sequence length="551" mass="58160">MQPASATADRQVCIARVLPALVAATGPAEAAPRLSAFTAGLLDHGGRAGLADALGMAVAFHGPLLGHWRLASLAGDHDDLGRRLVREGLKAGLLKELAGLRKQARFLLESSAQAALAADGAEGRLAALGVSGASTVAAWRCFWELFGSIEEYSSHLLKAGWEALVGRLMQFFRSLNQSCFSDPAQLPPALPGPQWFEVFLSRALDHGNDSVQKFVLGQLIALDQGSARLSESFILEEMLPQFSHSIDVLYPHTDVHQAFEKQTAAFFSGFVAHHPQGRAEAAARLLRAVLRVRAVHYTPLRLVLSVLSQADAPGALEAVEALAIMRACFETTLARMPVSVRPVLAPLLVNALTKLCSDGGAETAQVAEARMPELLAEAVAVVPDSLLPSVQAPLAALSLRSLGVCAAAATTEFLGALAAPGGAAAGALAEVSPMRAGQLALGGVRVLWALSSLECADARPFQAHEFSIASNLNHAVEGSGAWNGSKEPSPQKAYQNALGSHLFQDELEVTIRKRLAACYGSSFTFLQTFVAFGARPGISSDHFHSHESGQF</sequence>
<evidence type="ECO:0008006" key="3">
    <source>
        <dbReference type="Google" id="ProtNLM"/>
    </source>
</evidence>
<comment type="caution">
    <text evidence="1">The sequence shown here is derived from an EMBL/GenBank/DDBJ whole genome shotgun (WGS) entry which is preliminary data.</text>
</comment>
<proteinExistence type="predicted"/>
<dbReference type="PANTHER" id="PTHR12029">
    <property type="entry name" value="RNA METHYLTRANSFERASE"/>
    <property type="match status" value="1"/>
</dbReference>
<dbReference type="Proteomes" id="UP001189429">
    <property type="component" value="Unassembled WGS sequence"/>
</dbReference>
<evidence type="ECO:0000313" key="2">
    <source>
        <dbReference type="Proteomes" id="UP001189429"/>
    </source>
</evidence>
<protein>
    <recommendedName>
        <fullName evidence="3">Exportin-T</fullName>
    </recommendedName>
</protein>
<dbReference type="EMBL" id="CAUYUJ010021170">
    <property type="protein sequence ID" value="CAK0903124.1"/>
    <property type="molecule type" value="Genomic_DNA"/>
</dbReference>
<dbReference type="PANTHER" id="PTHR12029:SF11">
    <property type="entry name" value="METHYLTRANSFERASE TARBP1-RELATED"/>
    <property type="match status" value="1"/>
</dbReference>
<name>A0ABN9XXB7_9DINO</name>
<accession>A0ABN9XXB7</accession>
<gene>
    <name evidence="1" type="ORF">PCOR1329_LOCUS79511</name>
</gene>
<organism evidence="1 2">
    <name type="scientific">Prorocentrum cordatum</name>
    <dbReference type="NCBI Taxonomy" id="2364126"/>
    <lineage>
        <taxon>Eukaryota</taxon>
        <taxon>Sar</taxon>
        <taxon>Alveolata</taxon>
        <taxon>Dinophyceae</taxon>
        <taxon>Prorocentrales</taxon>
        <taxon>Prorocentraceae</taxon>
        <taxon>Prorocentrum</taxon>
    </lineage>
</organism>
<reference evidence="1" key="1">
    <citation type="submission" date="2023-10" db="EMBL/GenBank/DDBJ databases">
        <authorList>
            <person name="Chen Y."/>
            <person name="Shah S."/>
            <person name="Dougan E. K."/>
            <person name="Thang M."/>
            <person name="Chan C."/>
        </authorList>
    </citation>
    <scope>NUCLEOTIDE SEQUENCE [LARGE SCALE GENOMIC DNA]</scope>
</reference>
<keyword evidence="2" id="KW-1185">Reference proteome</keyword>
<evidence type="ECO:0000313" key="1">
    <source>
        <dbReference type="EMBL" id="CAK0903124.1"/>
    </source>
</evidence>